<evidence type="ECO:0000313" key="3">
    <source>
        <dbReference type="Proteomes" id="UP000248423"/>
    </source>
</evidence>
<keyword evidence="3" id="KW-1185">Reference proteome</keyword>
<dbReference type="Proteomes" id="UP000248423">
    <property type="component" value="Unassembled WGS sequence"/>
</dbReference>
<organism evidence="2 3">
    <name type="scientific">Aspergillus sclerotiicarbonarius (strain CBS 121057 / IBT 28362)</name>
    <dbReference type="NCBI Taxonomy" id="1448318"/>
    <lineage>
        <taxon>Eukaryota</taxon>
        <taxon>Fungi</taxon>
        <taxon>Dikarya</taxon>
        <taxon>Ascomycota</taxon>
        <taxon>Pezizomycotina</taxon>
        <taxon>Eurotiomycetes</taxon>
        <taxon>Eurotiomycetidae</taxon>
        <taxon>Eurotiales</taxon>
        <taxon>Aspergillaceae</taxon>
        <taxon>Aspergillus</taxon>
        <taxon>Aspergillus subgen. Circumdati</taxon>
    </lineage>
</organism>
<dbReference type="Gene3D" id="3.30.1330.40">
    <property type="entry name" value="RutC-like"/>
    <property type="match status" value="1"/>
</dbReference>
<dbReference type="SUPFAM" id="SSF55298">
    <property type="entry name" value="YjgF-like"/>
    <property type="match status" value="1"/>
</dbReference>
<dbReference type="Pfam" id="PF01042">
    <property type="entry name" value="Ribonuc_L-PSP"/>
    <property type="match status" value="1"/>
</dbReference>
<dbReference type="GO" id="GO:0005829">
    <property type="term" value="C:cytosol"/>
    <property type="evidence" value="ECO:0007669"/>
    <property type="project" value="TreeGrafter"/>
</dbReference>
<accession>A0A319F7D1</accession>
<dbReference type="InterPro" id="IPR006056">
    <property type="entry name" value="RidA"/>
</dbReference>
<dbReference type="AlphaFoldDB" id="A0A319F7D1"/>
<dbReference type="InterPro" id="IPR006175">
    <property type="entry name" value="YjgF/YER057c/UK114"/>
</dbReference>
<sequence>MSKTARIPIRTQKAPLPPPFLSQGIVVGDMAYCSGQVGVNPATGKMVEGSIQERTKQILHNLNAVLEAGGSSLQDAVKVNIFLADMNDFAAVNEVYSSFFADPKPVCSLSAIFFIDMLACTNGDRPGHALRSRLYHWVPTWRLSALGW</sequence>
<comment type="similarity">
    <text evidence="1">Belongs to the RutC family.</text>
</comment>
<evidence type="ECO:0000313" key="2">
    <source>
        <dbReference type="EMBL" id="PYI12039.1"/>
    </source>
</evidence>
<evidence type="ECO:0000256" key="1">
    <source>
        <dbReference type="ARBA" id="ARBA00010552"/>
    </source>
</evidence>
<dbReference type="FunFam" id="3.30.1330.40:FF:000001">
    <property type="entry name" value="L-PSP family endoribonuclease"/>
    <property type="match status" value="1"/>
</dbReference>
<proteinExistence type="inferred from homology"/>
<protein>
    <submittedName>
        <fullName evidence="2">YjgF-like protein</fullName>
    </submittedName>
</protein>
<gene>
    <name evidence="2" type="ORF">BO78DRAFT_392715</name>
</gene>
<dbReference type="GO" id="GO:0005739">
    <property type="term" value="C:mitochondrion"/>
    <property type="evidence" value="ECO:0007669"/>
    <property type="project" value="UniProtKB-ARBA"/>
</dbReference>
<dbReference type="OrthoDB" id="309640at2759"/>
<dbReference type="STRING" id="1448318.A0A319F7D1"/>
<dbReference type="InterPro" id="IPR035959">
    <property type="entry name" value="RutC-like_sf"/>
</dbReference>
<reference evidence="2 3" key="1">
    <citation type="submission" date="2018-02" db="EMBL/GenBank/DDBJ databases">
        <title>The genomes of Aspergillus section Nigri reveals drivers in fungal speciation.</title>
        <authorList>
            <consortium name="DOE Joint Genome Institute"/>
            <person name="Vesth T.C."/>
            <person name="Nybo J."/>
            <person name="Theobald S."/>
            <person name="Brandl J."/>
            <person name="Frisvad J.C."/>
            <person name="Nielsen K.F."/>
            <person name="Lyhne E.K."/>
            <person name="Kogle M.E."/>
            <person name="Kuo A."/>
            <person name="Riley R."/>
            <person name="Clum A."/>
            <person name="Nolan M."/>
            <person name="Lipzen A."/>
            <person name="Salamov A."/>
            <person name="Henrissat B."/>
            <person name="Wiebenga A."/>
            <person name="De vries R.P."/>
            <person name="Grigoriev I.V."/>
            <person name="Mortensen U.H."/>
            <person name="Andersen M.R."/>
            <person name="Baker S.E."/>
        </authorList>
    </citation>
    <scope>NUCLEOTIDE SEQUENCE [LARGE SCALE GENOMIC DNA]</scope>
    <source>
        <strain evidence="2 3">CBS 121057</strain>
    </source>
</reference>
<dbReference type="VEuPathDB" id="FungiDB:BO78DRAFT_392715"/>
<dbReference type="NCBIfam" id="TIGR00004">
    <property type="entry name" value="Rid family detoxifying hydrolase"/>
    <property type="match status" value="1"/>
</dbReference>
<name>A0A319F7D1_ASPSB</name>
<dbReference type="PANTHER" id="PTHR11803:SF42">
    <property type="entry name" value="MMF1"/>
    <property type="match status" value="1"/>
</dbReference>
<dbReference type="PANTHER" id="PTHR11803">
    <property type="entry name" value="2-IMINOBUTANOATE/2-IMINOPROPANOATE DEAMINASE RIDA"/>
    <property type="match status" value="1"/>
</dbReference>
<dbReference type="EMBL" id="KZ826316">
    <property type="protein sequence ID" value="PYI12039.1"/>
    <property type="molecule type" value="Genomic_DNA"/>
</dbReference>
<dbReference type="GO" id="GO:0019239">
    <property type="term" value="F:deaminase activity"/>
    <property type="evidence" value="ECO:0007669"/>
    <property type="project" value="TreeGrafter"/>
</dbReference>
<dbReference type="CDD" id="cd00448">
    <property type="entry name" value="YjgF_YER057c_UK114_family"/>
    <property type="match status" value="1"/>
</dbReference>